<proteinExistence type="predicted"/>
<evidence type="ECO:0000313" key="2">
    <source>
        <dbReference type="Proteomes" id="UP001341840"/>
    </source>
</evidence>
<gene>
    <name evidence="1" type="ORF">PIB30_041774</name>
</gene>
<accession>A0ABU6UE93</accession>
<sequence>MSLSQSLVTGTTAVSLESIAATITWSMSLPPMGMVVGVAIPPFLSVFQVKWLRICVAAVAAELELAATNVGAYGAYGCVAELVKRGTGNSDRNQGRILNP</sequence>
<reference evidence="1 2" key="1">
    <citation type="journal article" date="2023" name="Plants (Basel)">
        <title>Bridging the Gap: Combining Genomics and Transcriptomics Approaches to Understand Stylosanthes scabra, an Orphan Legume from the Brazilian Caatinga.</title>
        <authorList>
            <person name="Ferreira-Neto J.R.C."/>
            <person name="da Silva M.D."/>
            <person name="Binneck E."/>
            <person name="de Melo N.F."/>
            <person name="da Silva R.H."/>
            <person name="de Melo A.L.T.M."/>
            <person name="Pandolfi V."/>
            <person name="Bustamante F.O."/>
            <person name="Brasileiro-Vidal A.C."/>
            <person name="Benko-Iseppon A.M."/>
        </authorList>
    </citation>
    <scope>NUCLEOTIDE SEQUENCE [LARGE SCALE GENOMIC DNA]</scope>
    <source>
        <tissue evidence="1">Leaves</tissue>
    </source>
</reference>
<organism evidence="1 2">
    <name type="scientific">Stylosanthes scabra</name>
    <dbReference type="NCBI Taxonomy" id="79078"/>
    <lineage>
        <taxon>Eukaryota</taxon>
        <taxon>Viridiplantae</taxon>
        <taxon>Streptophyta</taxon>
        <taxon>Embryophyta</taxon>
        <taxon>Tracheophyta</taxon>
        <taxon>Spermatophyta</taxon>
        <taxon>Magnoliopsida</taxon>
        <taxon>eudicotyledons</taxon>
        <taxon>Gunneridae</taxon>
        <taxon>Pentapetalae</taxon>
        <taxon>rosids</taxon>
        <taxon>fabids</taxon>
        <taxon>Fabales</taxon>
        <taxon>Fabaceae</taxon>
        <taxon>Papilionoideae</taxon>
        <taxon>50 kb inversion clade</taxon>
        <taxon>dalbergioids sensu lato</taxon>
        <taxon>Dalbergieae</taxon>
        <taxon>Pterocarpus clade</taxon>
        <taxon>Stylosanthes</taxon>
    </lineage>
</organism>
<evidence type="ECO:0000313" key="1">
    <source>
        <dbReference type="EMBL" id="MED6159369.1"/>
    </source>
</evidence>
<protein>
    <submittedName>
        <fullName evidence="1">Uncharacterized protein</fullName>
    </submittedName>
</protein>
<keyword evidence="2" id="KW-1185">Reference proteome</keyword>
<comment type="caution">
    <text evidence="1">The sequence shown here is derived from an EMBL/GenBank/DDBJ whole genome shotgun (WGS) entry which is preliminary data.</text>
</comment>
<dbReference type="EMBL" id="JASCZI010121062">
    <property type="protein sequence ID" value="MED6159369.1"/>
    <property type="molecule type" value="Genomic_DNA"/>
</dbReference>
<dbReference type="Proteomes" id="UP001341840">
    <property type="component" value="Unassembled WGS sequence"/>
</dbReference>
<name>A0ABU6UE93_9FABA</name>